<keyword evidence="8" id="KW-0472">Membrane</keyword>
<dbReference type="InterPro" id="IPR003594">
    <property type="entry name" value="HATPase_dom"/>
</dbReference>
<dbReference type="SMART" id="SM00387">
    <property type="entry name" value="HATPase_c"/>
    <property type="match status" value="1"/>
</dbReference>
<name>E3I4N4_RHOVT</name>
<evidence type="ECO:0000256" key="8">
    <source>
        <dbReference type="SAM" id="Phobius"/>
    </source>
</evidence>
<dbReference type="AlphaFoldDB" id="E3I4N4"/>
<evidence type="ECO:0000259" key="9">
    <source>
        <dbReference type="PROSITE" id="PS50109"/>
    </source>
</evidence>
<evidence type="ECO:0000256" key="5">
    <source>
        <dbReference type="ARBA" id="ARBA00022777"/>
    </source>
</evidence>
<dbReference type="Proteomes" id="UP000001399">
    <property type="component" value="Chromosome"/>
</dbReference>
<dbReference type="InterPro" id="IPR050980">
    <property type="entry name" value="2C_sensor_his_kinase"/>
</dbReference>
<keyword evidence="8" id="KW-0812">Transmembrane</keyword>
<evidence type="ECO:0000256" key="2">
    <source>
        <dbReference type="ARBA" id="ARBA00012438"/>
    </source>
</evidence>
<keyword evidence="4" id="KW-0547">Nucleotide-binding</keyword>
<feature type="domain" description="Histidine kinase" evidence="9">
    <location>
        <begin position="254"/>
        <end position="465"/>
    </location>
</feature>
<dbReference type="PRINTS" id="PR00344">
    <property type="entry name" value="BCTRLSENSOR"/>
</dbReference>
<keyword evidence="3" id="KW-0808">Transferase</keyword>
<feature type="transmembrane region" description="Helical" evidence="8">
    <location>
        <begin position="12"/>
        <end position="33"/>
    </location>
</feature>
<dbReference type="PANTHER" id="PTHR44936:SF10">
    <property type="entry name" value="SENSOR PROTEIN RSTB"/>
    <property type="match status" value="1"/>
</dbReference>
<evidence type="ECO:0000313" key="10">
    <source>
        <dbReference type="EMBL" id="ADP71616.1"/>
    </source>
</evidence>
<dbReference type="KEGG" id="rva:Rvan_2392"/>
<dbReference type="PROSITE" id="PS50109">
    <property type="entry name" value="HIS_KIN"/>
    <property type="match status" value="1"/>
</dbReference>
<organism evidence="10 11">
    <name type="scientific">Rhodomicrobium vannielii (strain ATCC 17100 / DSM 162 / LMG 4299 / NCIMB 10020 / ATH 3.1.1)</name>
    <dbReference type="NCBI Taxonomy" id="648757"/>
    <lineage>
        <taxon>Bacteria</taxon>
        <taxon>Pseudomonadati</taxon>
        <taxon>Pseudomonadota</taxon>
        <taxon>Alphaproteobacteria</taxon>
        <taxon>Hyphomicrobiales</taxon>
        <taxon>Hyphomicrobiaceae</taxon>
        <taxon>Rhodomicrobium</taxon>
    </lineage>
</organism>
<dbReference type="OrthoDB" id="9784218at2"/>
<comment type="catalytic activity">
    <reaction evidence="1">
        <text>ATP + protein L-histidine = ADP + protein N-phospho-L-histidine.</text>
        <dbReference type="EC" id="2.7.13.3"/>
    </reaction>
</comment>
<evidence type="ECO:0000313" key="11">
    <source>
        <dbReference type="Proteomes" id="UP000001399"/>
    </source>
</evidence>
<dbReference type="Gene3D" id="1.10.287.130">
    <property type="match status" value="1"/>
</dbReference>
<proteinExistence type="predicted"/>
<dbReference type="EMBL" id="CP002292">
    <property type="protein sequence ID" value="ADP71616.1"/>
    <property type="molecule type" value="Genomic_DNA"/>
</dbReference>
<evidence type="ECO:0000256" key="3">
    <source>
        <dbReference type="ARBA" id="ARBA00022679"/>
    </source>
</evidence>
<keyword evidence="5 10" id="KW-0418">Kinase</keyword>
<reference evidence="11" key="1">
    <citation type="journal article" date="2011" name="J. Bacteriol.">
        <title>Genome sequences of eight morphologically diverse alphaproteobacteria.</title>
        <authorList>
            <consortium name="US DOE Joint Genome Institute"/>
            <person name="Brown P.J."/>
            <person name="Kysela D.T."/>
            <person name="Buechlein A."/>
            <person name="Hemmerich C."/>
            <person name="Brun Y.V."/>
        </authorList>
    </citation>
    <scope>NUCLEOTIDE SEQUENCE [LARGE SCALE GENOMIC DNA]</scope>
    <source>
        <strain evidence="11">ATCC 17100 / ATH 3.1.1 / DSM 162 / LMG 4299</strain>
    </source>
</reference>
<evidence type="ECO:0000256" key="4">
    <source>
        <dbReference type="ARBA" id="ARBA00022741"/>
    </source>
</evidence>
<dbReference type="Gene3D" id="3.30.565.10">
    <property type="entry name" value="Histidine kinase-like ATPase, C-terminal domain"/>
    <property type="match status" value="1"/>
</dbReference>
<dbReference type="GO" id="GO:0004673">
    <property type="term" value="F:protein histidine kinase activity"/>
    <property type="evidence" value="ECO:0007669"/>
    <property type="project" value="UniProtKB-EC"/>
</dbReference>
<dbReference type="PANTHER" id="PTHR44936">
    <property type="entry name" value="SENSOR PROTEIN CREC"/>
    <property type="match status" value="1"/>
</dbReference>
<feature type="transmembrane region" description="Helical" evidence="8">
    <location>
        <begin position="164"/>
        <end position="188"/>
    </location>
</feature>
<dbReference type="EC" id="2.7.13.3" evidence="2"/>
<dbReference type="SUPFAM" id="SSF55874">
    <property type="entry name" value="ATPase domain of HSP90 chaperone/DNA topoisomerase II/histidine kinase"/>
    <property type="match status" value="1"/>
</dbReference>
<gene>
    <name evidence="10" type="ordered locus">Rvan_2392</name>
</gene>
<feature type="coiled-coil region" evidence="7">
    <location>
        <begin position="221"/>
        <end position="248"/>
    </location>
</feature>
<evidence type="ECO:0000256" key="1">
    <source>
        <dbReference type="ARBA" id="ARBA00000085"/>
    </source>
</evidence>
<dbReference type="InterPro" id="IPR004358">
    <property type="entry name" value="Sig_transdc_His_kin-like_C"/>
</dbReference>
<dbReference type="HOGENOM" id="CLU_040271_0_0_5"/>
<keyword evidence="8" id="KW-1133">Transmembrane helix</keyword>
<keyword evidence="7" id="KW-0175">Coiled coil</keyword>
<evidence type="ECO:0000256" key="7">
    <source>
        <dbReference type="SAM" id="Coils"/>
    </source>
</evidence>
<dbReference type="STRING" id="648757.Rvan_2392"/>
<dbReference type="CDD" id="cd00075">
    <property type="entry name" value="HATPase"/>
    <property type="match status" value="1"/>
</dbReference>
<dbReference type="eggNOG" id="COG4191">
    <property type="taxonomic scope" value="Bacteria"/>
</dbReference>
<evidence type="ECO:0000256" key="6">
    <source>
        <dbReference type="ARBA" id="ARBA00022840"/>
    </source>
</evidence>
<accession>E3I4N4</accession>
<dbReference type="Pfam" id="PF02518">
    <property type="entry name" value="HATPase_c"/>
    <property type="match status" value="1"/>
</dbReference>
<keyword evidence="11" id="KW-1185">Reference proteome</keyword>
<keyword evidence="6" id="KW-0067">ATP-binding</keyword>
<dbReference type="GO" id="GO:0005524">
    <property type="term" value="F:ATP binding"/>
    <property type="evidence" value="ECO:0007669"/>
    <property type="project" value="UniProtKB-KW"/>
</dbReference>
<dbReference type="InterPro" id="IPR005467">
    <property type="entry name" value="His_kinase_dom"/>
</dbReference>
<protein>
    <recommendedName>
        <fullName evidence="2">histidine kinase</fullName>
        <ecNumber evidence="2">2.7.13.3</ecNumber>
    </recommendedName>
</protein>
<dbReference type="InterPro" id="IPR036890">
    <property type="entry name" value="HATPase_C_sf"/>
</dbReference>
<sequence length="476" mass="51930">MGSIRRSLPARLLFMTIMFVMVAEVLIFVPSVATFRKNWLMERVVAAKVAALALEASGGAELPERLRQELLTTAGVHAVSVRRSEVRRLVLGMPDEKPVAEVFDLRDRSIMSLIPDALNALAAPPGRLIRVIAAPDILRAGEEIDVVIDETPLIAAEWRYARNIFWLSIIIAIMTSAAVYLALSKLLVAPMMRITRNMVAYRENPEDTTRIITPSGRDDEVGVAEKELANLQTQLSGLLREKARLANVGLAVSKINHDLRNILASAQLVSDRLATVPDPTVQRFVPRLIRALDRAITLCTNTMKYGRGGETPPNRSRVALAPLVGEVTESLGVEELKGVRLTVDIPPEIELYADRDQIFRVLANLARNALEALREAESAPDDPCVKISAHQEGRRAIIKVSDNGPGVPARAQENLFKAFQSVAKADGNGLGLVISAELVRAHGGDIRLEDATKGASFVVTLPTPTAARKRAFEKVA</sequence>